<name>K2N1A1_TRYCR</name>
<organism evidence="5 6">
    <name type="scientific">Trypanosoma cruzi marinkellei</name>
    <dbReference type="NCBI Taxonomy" id="85056"/>
    <lineage>
        <taxon>Eukaryota</taxon>
        <taxon>Discoba</taxon>
        <taxon>Euglenozoa</taxon>
        <taxon>Kinetoplastea</taxon>
        <taxon>Metakinetoplastina</taxon>
        <taxon>Trypanosomatida</taxon>
        <taxon>Trypanosomatidae</taxon>
        <taxon>Trypanosoma</taxon>
        <taxon>Schizotrypanum</taxon>
    </lineage>
</organism>
<evidence type="ECO:0000256" key="2">
    <source>
        <dbReference type="ARBA" id="ARBA00023043"/>
    </source>
</evidence>
<keyword evidence="1" id="KW-0677">Repeat</keyword>
<dbReference type="PANTHER" id="PTHR24201">
    <property type="entry name" value="ANK_REP_REGION DOMAIN-CONTAINING PROTEIN"/>
    <property type="match status" value="1"/>
</dbReference>
<dbReference type="InterPro" id="IPR036770">
    <property type="entry name" value="Ankyrin_rpt-contain_sf"/>
</dbReference>
<dbReference type="Gene3D" id="1.25.40.20">
    <property type="entry name" value="Ankyrin repeat-containing domain"/>
    <property type="match status" value="2"/>
</dbReference>
<feature type="compositionally biased region" description="Polar residues" evidence="4">
    <location>
        <begin position="332"/>
        <end position="341"/>
    </location>
</feature>
<dbReference type="InterPro" id="IPR002110">
    <property type="entry name" value="Ankyrin_rpt"/>
</dbReference>
<evidence type="ECO:0000256" key="4">
    <source>
        <dbReference type="SAM" id="MobiDB-lite"/>
    </source>
</evidence>
<gene>
    <name evidence="5" type="ORF">MOQ_002932</name>
</gene>
<dbReference type="PROSITE" id="PS50088">
    <property type="entry name" value="ANK_REPEAT"/>
    <property type="match status" value="2"/>
</dbReference>
<proteinExistence type="predicted"/>
<protein>
    <submittedName>
        <fullName evidence="5">Uncharacterized protein</fullName>
    </submittedName>
</protein>
<feature type="compositionally biased region" description="Low complexity" evidence="4">
    <location>
        <begin position="442"/>
        <end position="454"/>
    </location>
</feature>
<dbReference type="InterPro" id="IPR050776">
    <property type="entry name" value="Ank_Repeat/CDKN_Inhibitor"/>
</dbReference>
<evidence type="ECO:0000313" key="6">
    <source>
        <dbReference type="Proteomes" id="UP000007350"/>
    </source>
</evidence>
<feature type="repeat" description="ANK" evidence="3">
    <location>
        <begin position="60"/>
        <end position="92"/>
    </location>
</feature>
<evidence type="ECO:0000313" key="5">
    <source>
        <dbReference type="EMBL" id="EKF33205.1"/>
    </source>
</evidence>
<feature type="repeat" description="ANK" evidence="3">
    <location>
        <begin position="93"/>
        <end position="125"/>
    </location>
</feature>
<dbReference type="Proteomes" id="UP000007350">
    <property type="component" value="Unassembled WGS sequence"/>
</dbReference>
<comment type="caution">
    <text evidence="5">The sequence shown here is derived from an EMBL/GenBank/DDBJ whole genome shotgun (WGS) entry which is preliminary data.</text>
</comment>
<sequence>MSFKDSVHSKGIVWKQRNAQHSIDHDGVMKRVVNVIKDGNEALLFNWMNKCDDINVRDSWGNAALHWAAALGNLTAVTHLLLAQADVNVVNMNGATPLHCAAICGHSNIIRQLLRSGADALATNHEGQTMIDLLRNMGWDGAFIQQEYSRSTSPFSPSSQENFGEELFFSDGASLGSLMAYASPVTPYLYADDLEVNNHLQDQTTKEIEERSFVENDTSSDVAGEDLMCMQWHAEMEQLFSREATERNELISKYAKWMLQVTSTTKLEHFSPTEKEREEVDVVFGAKYSPHGSDPSPVRLVADAEGVGLRVKAKDVKDSPVVKGDVEERLKTSSNTPNISGETIGGSVPLAPEHSEDAEQPELPSLLRGNICGNSQISTSAPVSNVPKASNEHLPPLRISPSMKPSPFLLVNEKKPVDSSSLPPCNLVTGILSQNFSHGDTSHNSISTISSTPSDRNKIKSSPNTGRTDHIDSGEKTLPPLKLNKVNYNAVSSIREASRIRQGGVFCGEKRNANREYLSEEEKRIYEEFLRRSALRYLGRIVELRKA</sequence>
<dbReference type="SUPFAM" id="SSF48403">
    <property type="entry name" value="Ankyrin repeat"/>
    <property type="match status" value="1"/>
</dbReference>
<dbReference type="Pfam" id="PF12796">
    <property type="entry name" value="Ank_2"/>
    <property type="match status" value="1"/>
</dbReference>
<evidence type="ECO:0000256" key="1">
    <source>
        <dbReference type="ARBA" id="ARBA00022737"/>
    </source>
</evidence>
<feature type="region of interest" description="Disordered" evidence="4">
    <location>
        <begin position="331"/>
        <end position="356"/>
    </location>
</feature>
<dbReference type="OrthoDB" id="244827at2759"/>
<accession>K2N1A1</accession>
<dbReference type="PROSITE" id="PS50297">
    <property type="entry name" value="ANK_REP_REGION"/>
    <property type="match status" value="2"/>
</dbReference>
<reference evidence="5 6" key="1">
    <citation type="journal article" date="2012" name="BMC Genomics">
        <title>Comparative genomic analysis of human infective Trypanosoma cruzi lineages with the bat-restricted subspecies T. cruzi marinkellei.</title>
        <authorList>
            <person name="Franzen O."/>
            <person name="Talavera-Lopez C."/>
            <person name="Ochaya S."/>
            <person name="Butler C.E."/>
            <person name="Messenger L.A."/>
            <person name="Lewis M.D."/>
            <person name="Llewellyn M.S."/>
            <person name="Marinkelle C.J."/>
            <person name="Tyler K.M."/>
            <person name="Miles M.A."/>
            <person name="Andersson B."/>
        </authorList>
    </citation>
    <scope>NUCLEOTIDE SEQUENCE [LARGE SCALE GENOMIC DNA]</scope>
    <source>
        <strain evidence="5 6">B7</strain>
    </source>
</reference>
<dbReference type="SMART" id="SM00248">
    <property type="entry name" value="ANK"/>
    <property type="match status" value="2"/>
</dbReference>
<dbReference type="EMBL" id="AHKC01009367">
    <property type="protein sequence ID" value="EKF33205.1"/>
    <property type="molecule type" value="Genomic_DNA"/>
</dbReference>
<keyword evidence="2 3" id="KW-0040">ANK repeat</keyword>
<dbReference type="AlphaFoldDB" id="K2N1A1"/>
<feature type="region of interest" description="Disordered" evidence="4">
    <location>
        <begin position="436"/>
        <end position="478"/>
    </location>
</feature>
<evidence type="ECO:0000256" key="3">
    <source>
        <dbReference type="PROSITE-ProRule" id="PRU00023"/>
    </source>
</evidence>
<keyword evidence="6" id="KW-1185">Reference proteome</keyword>